<proteinExistence type="predicted"/>
<gene>
    <name evidence="2" type="ORF">DBRI00130_LOCUS14384</name>
</gene>
<accession>A0A7S4R7W8</accession>
<keyword evidence="1" id="KW-1133">Transmembrane helix</keyword>
<sequence length="111" mass="13250">MHFTQSPFEYYEDDGLGRKGMSKAVVAGGHCPFWDVCMGTCPFEIKYSLPFIWLDYFFNSPETFETPLDPRTIKWNWKQKLWYSFWIIWVLAVAFFSLAIYYAPWGSQYIK</sequence>
<protein>
    <submittedName>
        <fullName evidence="2">Uncharacterized protein</fullName>
    </submittedName>
</protein>
<dbReference type="AlphaFoldDB" id="A0A7S4R7W8"/>
<reference evidence="2" key="1">
    <citation type="submission" date="2021-01" db="EMBL/GenBank/DDBJ databases">
        <authorList>
            <person name="Corre E."/>
            <person name="Pelletier E."/>
            <person name="Niang G."/>
            <person name="Scheremetjew M."/>
            <person name="Finn R."/>
            <person name="Kale V."/>
            <person name="Holt S."/>
            <person name="Cochrane G."/>
            <person name="Meng A."/>
            <person name="Brown T."/>
            <person name="Cohen L."/>
        </authorList>
    </citation>
    <scope>NUCLEOTIDE SEQUENCE</scope>
    <source>
        <strain evidence="2">GSO104</strain>
    </source>
</reference>
<keyword evidence="1" id="KW-0812">Transmembrane</keyword>
<name>A0A7S4R7W8_9STRA</name>
<evidence type="ECO:0000313" key="2">
    <source>
        <dbReference type="EMBL" id="CAE4606183.1"/>
    </source>
</evidence>
<dbReference type="EMBL" id="HBNS01017998">
    <property type="protein sequence ID" value="CAE4606183.1"/>
    <property type="molecule type" value="Transcribed_RNA"/>
</dbReference>
<evidence type="ECO:0000256" key="1">
    <source>
        <dbReference type="SAM" id="Phobius"/>
    </source>
</evidence>
<feature type="transmembrane region" description="Helical" evidence="1">
    <location>
        <begin position="81"/>
        <end position="103"/>
    </location>
</feature>
<keyword evidence="1" id="KW-0472">Membrane</keyword>
<organism evidence="2">
    <name type="scientific">Ditylum brightwellii</name>
    <dbReference type="NCBI Taxonomy" id="49249"/>
    <lineage>
        <taxon>Eukaryota</taxon>
        <taxon>Sar</taxon>
        <taxon>Stramenopiles</taxon>
        <taxon>Ochrophyta</taxon>
        <taxon>Bacillariophyta</taxon>
        <taxon>Mediophyceae</taxon>
        <taxon>Lithodesmiophycidae</taxon>
        <taxon>Lithodesmiales</taxon>
        <taxon>Lithodesmiaceae</taxon>
        <taxon>Ditylum</taxon>
    </lineage>
</organism>